<sequence>MVWSFVKEHSDLLIAALSAAAAIASAFAAFLSRQAAVKSLQLQSRMNVYESLKNCAERANGYAKGKQGSDWTFHDGANIVRSLGQAMKSIQDYSEYGNANEINELKEYFINQINMEIFEELNYQDVPGALFQGKGDWSIGVKICEQWNDIIAFFNLMIATDADLAD</sequence>
<evidence type="ECO:0000256" key="1">
    <source>
        <dbReference type="SAM" id="SignalP"/>
    </source>
</evidence>
<name>A0A6N6K568_9ENTR</name>
<evidence type="ECO:0000313" key="2">
    <source>
        <dbReference type="EMBL" id="KAA1276764.1"/>
    </source>
</evidence>
<dbReference type="AlphaFoldDB" id="A0A6N6K568"/>
<evidence type="ECO:0000313" key="3">
    <source>
        <dbReference type="Proteomes" id="UP000468420"/>
    </source>
</evidence>
<keyword evidence="1" id="KW-0732">Signal</keyword>
<organism evidence="2 3">
    <name type="scientific">Citrobacter pasteurii</name>
    <dbReference type="NCBI Taxonomy" id="1563222"/>
    <lineage>
        <taxon>Bacteria</taxon>
        <taxon>Pseudomonadati</taxon>
        <taxon>Pseudomonadota</taxon>
        <taxon>Gammaproteobacteria</taxon>
        <taxon>Enterobacterales</taxon>
        <taxon>Enterobacteriaceae</taxon>
        <taxon>Citrobacter</taxon>
    </lineage>
</organism>
<dbReference type="Proteomes" id="UP000468420">
    <property type="component" value="Unassembled WGS sequence"/>
</dbReference>
<dbReference type="EMBL" id="QRDC01000013">
    <property type="protein sequence ID" value="KAA1276764.1"/>
    <property type="molecule type" value="Genomic_DNA"/>
</dbReference>
<accession>A0A6N6K568</accession>
<reference evidence="2 3" key="1">
    <citation type="submission" date="2018-08" db="EMBL/GenBank/DDBJ databases">
        <title>Complete genomic analysis of a Citrobacter pasteurii isolated from cockles (Cerastoderma edule) containing a new chromosomic qnrB allele.</title>
        <authorList>
            <person name="Rodrigues A."/>
            <person name="Baptista T."/>
            <person name="Quesada A."/>
            <person name="Campos M.J."/>
        </authorList>
    </citation>
    <scope>NUCLEOTIDE SEQUENCE [LARGE SCALE GENOMIC DNA]</scope>
    <source>
        <strain evidence="2 3">BA18</strain>
    </source>
</reference>
<protein>
    <recommendedName>
        <fullName evidence="4">DUF4760 domain-containing protein</fullName>
    </recommendedName>
</protein>
<evidence type="ECO:0008006" key="4">
    <source>
        <dbReference type="Google" id="ProtNLM"/>
    </source>
</evidence>
<feature type="chain" id="PRO_5026649009" description="DUF4760 domain-containing protein" evidence="1">
    <location>
        <begin position="29"/>
        <end position="166"/>
    </location>
</feature>
<proteinExistence type="predicted"/>
<comment type="caution">
    <text evidence="2">The sequence shown here is derived from an EMBL/GenBank/DDBJ whole genome shotgun (WGS) entry which is preliminary data.</text>
</comment>
<dbReference type="RefSeq" id="WP_149691999.1">
    <property type="nucleotide sequence ID" value="NZ_QRDC01000013.1"/>
</dbReference>
<feature type="signal peptide" evidence="1">
    <location>
        <begin position="1"/>
        <end position="28"/>
    </location>
</feature>
<gene>
    <name evidence="2" type="ORF">DXF85_15525</name>
</gene>